<dbReference type="GO" id="GO:0016887">
    <property type="term" value="F:ATP hydrolysis activity"/>
    <property type="evidence" value="ECO:0007669"/>
    <property type="project" value="InterPro"/>
</dbReference>
<protein>
    <submittedName>
        <fullName evidence="5">ABC-type spermidine/putrescine transport system,ATPase component</fullName>
    </submittedName>
</protein>
<feature type="domain" description="ABC transporter" evidence="4">
    <location>
        <begin position="1"/>
        <end position="194"/>
    </location>
</feature>
<accession>A0A2A5SCC3</accession>
<keyword evidence="2" id="KW-0547">Nucleotide-binding</keyword>
<gene>
    <name evidence="5" type="ORF">RU90_GL001001</name>
</gene>
<dbReference type="InterPro" id="IPR027417">
    <property type="entry name" value="P-loop_NTPase"/>
</dbReference>
<dbReference type="SUPFAM" id="SSF52540">
    <property type="entry name" value="P-loop containing nucleoside triphosphate hydrolases"/>
    <property type="match status" value="1"/>
</dbReference>
<comment type="caution">
    <text evidence="5">The sequence shown here is derived from an EMBL/GenBank/DDBJ whole genome shotgun (WGS) entry which is preliminary data.</text>
</comment>
<dbReference type="PANTHER" id="PTHR42939:SF1">
    <property type="entry name" value="ABC TRANSPORTER ATP-BINDING PROTEIN ALBC-RELATED"/>
    <property type="match status" value="1"/>
</dbReference>
<dbReference type="PROSITE" id="PS50893">
    <property type="entry name" value="ABC_TRANSPORTER_2"/>
    <property type="match status" value="1"/>
</dbReference>
<sequence>MTIVISVDNLYIKEIDRTISVKFSKGINFLKGSNGSGKTLLLDYLSGLRKLKNKKNVKNQNSNVYMRQNFSFYTKITAYEFINFIEKLNGYSVQHFFNFLEEYVPNYDFNLYKAKKLGLLSGCERRYLYILAILSIKRDLYILDEPFSNIDQETKEELIKLIEKIQYKQNSTFIITSHESLTFKNINIFEFSNISIQGKVY</sequence>
<evidence type="ECO:0000259" key="4">
    <source>
        <dbReference type="PROSITE" id="PS50893"/>
    </source>
</evidence>
<dbReference type="EMBL" id="JXKA01000020">
    <property type="protein sequence ID" value="PCS11095.1"/>
    <property type="molecule type" value="Genomic_DNA"/>
</dbReference>
<dbReference type="GO" id="GO:0005524">
    <property type="term" value="F:ATP binding"/>
    <property type="evidence" value="ECO:0007669"/>
    <property type="project" value="UniProtKB-KW"/>
</dbReference>
<keyword evidence="3" id="KW-0067">ATP-binding</keyword>
<evidence type="ECO:0000256" key="2">
    <source>
        <dbReference type="ARBA" id="ARBA00022741"/>
    </source>
</evidence>
<evidence type="ECO:0000313" key="5">
    <source>
        <dbReference type="EMBL" id="PCS11095.1"/>
    </source>
</evidence>
<reference evidence="5 6" key="1">
    <citation type="submission" date="2014-12" db="EMBL/GenBank/DDBJ databases">
        <title>Draft genome sequences of 10 type strains of Lactococcus.</title>
        <authorList>
            <person name="Sun Z."/>
            <person name="Zhong Z."/>
            <person name="Liu W."/>
            <person name="Zhang W."/>
            <person name="Zhang H."/>
        </authorList>
    </citation>
    <scope>NUCLEOTIDE SEQUENCE [LARGE SCALE GENOMIC DNA]</scope>
    <source>
        <strain evidence="5 6">DSM 20450</strain>
    </source>
</reference>
<proteinExistence type="predicted"/>
<dbReference type="AlphaFoldDB" id="A0A2A5SCC3"/>
<organism evidence="5 6">
    <name type="scientific">Lactococcus lactis subsp. hordniae</name>
    <dbReference type="NCBI Taxonomy" id="203404"/>
    <lineage>
        <taxon>Bacteria</taxon>
        <taxon>Bacillati</taxon>
        <taxon>Bacillota</taxon>
        <taxon>Bacilli</taxon>
        <taxon>Lactobacillales</taxon>
        <taxon>Streptococcaceae</taxon>
        <taxon>Lactococcus</taxon>
    </lineage>
</organism>
<dbReference type="InterPro" id="IPR003439">
    <property type="entry name" value="ABC_transporter-like_ATP-bd"/>
</dbReference>
<dbReference type="Proteomes" id="UP000218744">
    <property type="component" value="Unassembled WGS sequence"/>
</dbReference>
<name>A0A2A5SCC3_LACLH</name>
<keyword evidence="1" id="KW-0813">Transport</keyword>
<evidence type="ECO:0000313" key="6">
    <source>
        <dbReference type="Proteomes" id="UP000218744"/>
    </source>
</evidence>
<dbReference type="Pfam" id="PF00005">
    <property type="entry name" value="ABC_tran"/>
    <property type="match status" value="1"/>
</dbReference>
<evidence type="ECO:0000256" key="3">
    <source>
        <dbReference type="ARBA" id="ARBA00022840"/>
    </source>
</evidence>
<dbReference type="InterPro" id="IPR051782">
    <property type="entry name" value="ABC_Transporter_VariousFunc"/>
</dbReference>
<dbReference type="Gene3D" id="3.40.50.300">
    <property type="entry name" value="P-loop containing nucleotide triphosphate hydrolases"/>
    <property type="match status" value="1"/>
</dbReference>
<dbReference type="CDD" id="cd00267">
    <property type="entry name" value="ABC_ATPase"/>
    <property type="match status" value="1"/>
</dbReference>
<dbReference type="PANTHER" id="PTHR42939">
    <property type="entry name" value="ABC TRANSPORTER ATP-BINDING PROTEIN ALBC-RELATED"/>
    <property type="match status" value="1"/>
</dbReference>
<evidence type="ECO:0000256" key="1">
    <source>
        <dbReference type="ARBA" id="ARBA00022448"/>
    </source>
</evidence>